<keyword evidence="2" id="KW-1185">Reference proteome</keyword>
<organism evidence="1 2">
    <name type="scientific">Caldalkalibacillus horti</name>
    <dbReference type="NCBI Taxonomy" id="77523"/>
    <lineage>
        <taxon>Bacteria</taxon>
        <taxon>Bacillati</taxon>
        <taxon>Bacillota</taxon>
        <taxon>Bacilli</taxon>
        <taxon>Bacillales</taxon>
        <taxon>Bacillaceae</taxon>
        <taxon>Caldalkalibacillus</taxon>
    </lineage>
</organism>
<reference evidence="1 2" key="1">
    <citation type="submission" date="2023-07" db="EMBL/GenBank/DDBJ databases">
        <title>Genomic Encyclopedia of Type Strains, Phase IV (KMG-IV): sequencing the most valuable type-strain genomes for metagenomic binning, comparative biology and taxonomic classification.</title>
        <authorList>
            <person name="Goeker M."/>
        </authorList>
    </citation>
    <scope>NUCLEOTIDE SEQUENCE [LARGE SCALE GENOMIC DNA]</scope>
    <source>
        <strain evidence="1 2">DSM 12751</strain>
    </source>
</reference>
<dbReference type="EMBL" id="JAUSTY010000005">
    <property type="protein sequence ID" value="MDQ0165716.1"/>
    <property type="molecule type" value="Genomic_DNA"/>
</dbReference>
<dbReference type="PANTHER" id="PTHR34822:SF1">
    <property type="entry name" value="GRPB FAMILY PROTEIN"/>
    <property type="match status" value="1"/>
</dbReference>
<protein>
    <submittedName>
        <fullName evidence="1">GrpB-like predicted nucleotidyltransferase (UPF0157 family)</fullName>
    </submittedName>
</protein>
<dbReference type="Gene3D" id="3.30.460.10">
    <property type="entry name" value="Beta Polymerase, domain 2"/>
    <property type="match status" value="1"/>
</dbReference>
<gene>
    <name evidence="1" type="ORF">J2S11_001617</name>
</gene>
<proteinExistence type="predicted"/>
<name>A0ABT9VXJ4_9BACI</name>
<accession>A0ABT9VXJ4</accession>
<evidence type="ECO:0000313" key="1">
    <source>
        <dbReference type="EMBL" id="MDQ0165716.1"/>
    </source>
</evidence>
<sequence>MNEEIIIDPYNNEWPGMFEVLRNKMIHQIGTAIIRIDHIGSTAIPGLAAKPIIDL</sequence>
<dbReference type="PANTHER" id="PTHR34822">
    <property type="entry name" value="GRPB DOMAIN PROTEIN (AFU_ORTHOLOGUE AFUA_1G01530)"/>
    <property type="match status" value="1"/>
</dbReference>
<dbReference type="Proteomes" id="UP001235840">
    <property type="component" value="Unassembled WGS sequence"/>
</dbReference>
<dbReference type="SUPFAM" id="SSF81301">
    <property type="entry name" value="Nucleotidyltransferase"/>
    <property type="match status" value="1"/>
</dbReference>
<evidence type="ECO:0000313" key="2">
    <source>
        <dbReference type="Proteomes" id="UP001235840"/>
    </source>
</evidence>
<dbReference type="Pfam" id="PF04229">
    <property type="entry name" value="GrpB"/>
    <property type="match status" value="1"/>
</dbReference>
<comment type="caution">
    <text evidence="1">The sequence shown here is derived from an EMBL/GenBank/DDBJ whole genome shotgun (WGS) entry which is preliminary data.</text>
</comment>
<dbReference type="InterPro" id="IPR043519">
    <property type="entry name" value="NT_sf"/>
</dbReference>
<dbReference type="InterPro" id="IPR007344">
    <property type="entry name" value="GrpB/CoaE"/>
</dbReference>